<comment type="similarity">
    <text evidence="5">Belongs to the TRAFAC class myosin-kinesin ATPase superfamily. Kinesin family.</text>
</comment>
<feature type="coiled-coil region" evidence="6">
    <location>
        <begin position="870"/>
        <end position="901"/>
    </location>
</feature>
<dbReference type="Proteomes" id="UP001162131">
    <property type="component" value="Unassembled WGS sequence"/>
</dbReference>
<dbReference type="Gene3D" id="3.40.850.10">
    <property type="entry name" value="Kinesin motor domain"/>
    <property type="match status" value="1"/>
</dbReference>
<dbReference type="Pfam" id="PF00225">
    <property type="entry name" value="Kinesin"/>
    <property type="match status" value="1"/>
</dbReference>
<organism evidence="8 9">
    <name type="scientific">Blepharisma stoltei</name>
    <dbReference type="NCBI Taxonomy" id="1481888"/>
    <lineage>
        <taxon>Eukaryota</taxon>
        <taxon>Sar</taxon>
        <taxon>Alveolata</taxon>
        <taxon>Ciliophora</taxon>
        <taxon>Postciliodesmatophora</taxon>
        <taxon>Heterotrichea</taxon>
        <taxon>Heterotrichida</taxon>
        <taxon>Blepharismidae</taxon>
        <taxon>Blepharisma</taxon>
    </lineage>
</organism>
<dbReference type="GO" id="GO:0008017">
    <property type="term" value="F:microtubule binding"/>
    <property type="evidence" value="ECO:0007669"/>
    <property type="project" value="InterPro"/>
</dbReference>
<dbReference type="AlphaFoldDB" id="A0AAU9JBN0"/>
<dbReference type="InterPro" id="IPR019821">
    <property type="entry name" value="Kinesin_motor_CS"/>
</dbReference>
<dbReference type="SMART" id="SM00129">
    <property type="entry name" value="KISc"/>
    <property type="match status" value="1"/>
</dbReference>
<dbReference type="GO" id="GO:0005524">
    <property type="term" value="F:ATP binding"/>
    <property type="evidence" value="ECO:0007669"/>
    <property type="project" value="UniProtKB-UniRule"/>
</dbReference>
<dbReference type="InterPro" id="IPR036961">
    <property type="entry name" value="Kinesin_motor_dom_sf"/>
</dbReference>
<feature type="binding site" evidence="5">
    <location>
        <begin position="116"/>
        <end position="123"/>
    </location>
    <ligand>
        <name>ATP</name>
        <dbReference type="ChEBI" id="CHEBI:30616"/>
    </ligand>
</feature>
<evidence type="ECO:0000256" key="4">
    <source>
        <dbReference type="ARBA" id="ARBA00023175"/>
    </source>
</evidence>
<dbReference type="PRINTS" id="PR00380">
    <property type="entry name" value="KINESINHEAVY"/>
</dbReference>
<dbReference type="InterPro" id="IPR027417">
    <property type="entry name" value="P-loop_NTPase"/>
</dbReference>
<keyword evidence="1 5" id="KW-0547">Nucleotide-binding</keyword>
<evidence type="ECO:0000313" key="9">
    <source>
        <dbReference type="Proteomes" id="UP001162131"/>
    </source>
</evidence>
<comment type="caution">
    <text evidence="8">The sequence shown here is derived from an EMBL/GenBank/DDBJ whole genome shotgun (WGS) entry which is preliminary data.</text>
</comment>
<dbReference type="GO" id="GO:0007018">
    <property type="term" value="P:microtubule-based movement"/>
    <property type="evidence" value="ECO:0007669"/>
    <property type="project" value="InterPro"/>
</dbReference>
<sequence>MSNKNLARSSYIRSQTSIVDSIDNVQGLSSRSNNIKVVGRFRPLVDFEKAFLNNREIISFINDKTVAIGEGKDKESFTLDRIYGPDSTNQEIFEFVGKQTILDVMDGYNGTIFVYGQTGSGKTYTMLGDDIYDEDSRGIIPRAAAQIFDSVQNNEEETEYILKCSMVEIYKETLRDLLDAEPKLLKIKESPRRGVYVEGLNEVCVTSEIEMLEILSLGETMRTVAATKLNKMSSRSHLIFILEVMQKYSNGSEKKGMLNLVDLAGSEKVHSTGVAGPKIEETKKINLSLSALGNVIHALISNSDHVPYRDSKLTRILQESLGGNYKTTLIVACSLSPKSEEETLNTMRFALRARAIRNKVRVNMRDAPENYIQKIEYLEAELRTAKTEIIQLKGENPRKSSPNVNKMMGRMSTISLDSTTSRKRRGSEMKTKENNGDIKVMVSLDELRQFSDEPSRIEKKSPNPFPLFEPDSLASSFNFIPEKGASDAEVDSTSNFRENLKQKDEEIQEAKKKNHSLKKENQALTDKVRDLEEKMASMRAKQLQTEQKTHEYYDNYHKTALLINKDAAENALLKKQNESLNNQVKRLTKALMELDRRYKNFIDSCRKFDVSTCVEFEERTETLRKDDFPVITEVNDVDVDTSDSYDLGLSRRDISIDRKDLLTSSPYAIELKKALDNNAELCKDVALFQLRNELIQAGIINANLVRAYHGLDWKLNLVNHKYMMKRSLCKHQMENIKSLEKMLDFLHHSYRHVIKLYDQMEREAPKTHCQTEQTPRTRMMRTFTNKKITRVINGQIVNTLPQDSGSFTFSGQALRSAARTLSVRPIKEIPTKTDEATPKHYNSSFAEAESIDPSFYHTKLRAIETSFNLQQLYNEQLKKMNEEYKEELNQYKLLVSNLEGDIFTSHKNEMERWKTFVDELKNNCEQELIRKQCEVVRLNEVLGEWTTRFMELQENLSTPNKPLKKEMYIEIQELVRSTMSTAIYTEPMTNINRMFGRSPLREYMNITPVPITRRLASQGDQTP</sequence>
<keyword evidence="9" id="KW-1185">Reference proteome</keyword>
<evidence type="ECO:0000259" key="7">
    <source>
        <dbReference type="PROSITE" id="PS50067"/>
    </source>
</evidence>
<dbReference type="SUPFAM" id="SSF52540">
    <property type="entry name" value="P-loop containing nucleoside triphosphate hydrolases"/>
    <property type="match status" value="1"/>
</dbReference>
<dbReference type="PANTHER" id="PTHR47968">
    <property type="entry name" value="CENTROMERE PROTEIN E"/>
    <property type="match status" value="1"/>
</dbReference>
<evidence type="ECO:0000256" key="5">
    <source>
        <dbReference type="PROSITE-ProRule" id="PRU00283"/>
    </source>
</evidence>
<feature type="domain" description="Kinesin motor" evidence="7">
    <location>
        <begin position="34"/>
        <end position="356"/>
    </location>
</feature>
<evidence type="ECO:0000313" key="8">
    <source>
        <dbReference type="EMBL" id="CAG9323633.1"/>
    </source>
</evidence>
<dbReference type="PROSITE" id="PS50067">
    <property type="entry name" value="KINESIN_MOTOR_2"/>
    <property type="match status" value="1"/>
</dbReference>
<keyword evidence="3 6" id="KW-0175">Coiled coil</keyword>
<dbReference type="GO" id="GO:0003777">
    <property type="term" value="F:microtubule motor activity"/>
    <property type="evidence" value="ECO:0007669"/>
    <property type="project" value="InterPro"/>
</dbReference>
<keyword evidence="4 5" id="KW-0505">Motor protein</keyword>
<dbReference type="PROSITE" id="PS00411">
    <property type="entry name" value="KINESIN_MOTOR_1"/>
    <property type="match status" value="1"/>
</dbReference>
<dbReference type="EMBL" id="CAJZBQ010000034">
    <property type="protein sequence ID" value="CAG9323633.1"/>
    <property type="molecule type" value="Genomic_DNA"/>
</dbReference>
<proteinExistence type="inferred from homology"/>
<dbReference type="InterPro" id="IPR027640">
    <property type="entry name" value="Kinesin-like_fam"/>
</dbReference>
<evidence type="ECO:0000256" key="6">
    <source>
        <dbReference type="SAM" id="Coils"/>
    </source>
</evidence>
<keyword evidence="2 5" id="KW-0067">ATP-binding</keyword>
<evidence type="ECO:0000256" key="3">
    <source>
        <dbReference type="ARBA" id="ARBA00023054"/>
    </source>
</evidence>
<evidence type="ECO:0000256" key="1">
    <source>
        <dbReference type="ARBA" id="ARBA00022741"/>
    </source>
</evidence>
<accession>A0AAU9JBN0</accession>
<protein>
    <recommendedName>
        <fullName evidence="7">Kinesin motor domain-containing protein</fullName>
    </recommendedName>
</protein>
<gene>
    <name evidence="8" type="ORF">BSTOLATCC_MIC34282</name>
</gene>
<dbReference type="PANTHER" id="PTHR47968:SF75">
    <property type="entry name" value="CENTROMERE-ASSOCIATED PROTEIN E"/>
    <property type="match status" value="1"/>
</dbReference>
<evidence type="ECO:0000256" key="2">
    <source>
        <dbReference type="ARBA" id="ARBA00022840"/>
    </source>
</evidence>
<reference evidence="8" key="1">
    <citation type="submission" date="2021-09" db="EMBL/GenBank/DDBJ databases">
        <authorList>
            <consortium name="AG Swart"/>
            <person name="Singh M."/>
            <person name="Singh A."/>
            <person name="Seah K."/>
            <person name="Emmerich C."/>
        </authorList>
    </citation>
    <scope>NUCLEOTIDE SEQUENCE</scope>
    <source>
        <strain evidence="8">ATCC30299</strain>
    </source>
</reference>
<feature type="coiled-coil region" evidence="6">
    <location>
        <begin position="493"/>
        <end position="597"/>
    </location>
</feature>
<dbReference type="InterPro" id="IPR001752">
    <property type="entry name" value="Kinesin_motor_dom"/>
</dbReference>
<name>A0AAU9JBN0_9CILI</name>